<evidence type="ECO:0000256" key="11">
    <source>
        <dbReference type="RuleBase" id="RU003783"/>
    </source>
</evidence>
<dbReference type="EC" id="2.5.1.75" evidence="10"/>
<evidence type="ECO:0000256" key="2">
    <source>
        <dbReference type="ARBA" id="ARBA00003213"/>
    </source>
</evidence>
<evidence type="ECO:0000256" key="10">
    <source>
        <dbReference type="HAMAP-Rule" id="MF_00185"/>
    </source>
</evidence>
<comment type="function">
    <text evidence="2 10 12">Catalyzes the transfer of a dimethylallyl group onto the adenine at position 37 in tRNAs that read codons beginning with uridine, leading to the formation of N6-(dimethylallyl)adenosine (i(6)A).</text>
</comment>
<keyword evidence="4 10" id="KW-0808">Transferase</keyword>
<dbReference type="PANTHER" id="PTHR11088:SF60">
    <property type="entry name" value="TRNA DIMETHYLALLYLTRANSFERASE"/>
    <property type="match status" value="1"/>
</dbReference>
<dbReference type="Gene3D" id="3.40.50.300">
    <property type="entry name" value="P-loop containing nucleotide triphosphate hydrolases"/>
    <property type="match status" value="1"/>
</dbReference>
<keyword evidence="6 10" id="KW-0547">Nucleotide-binding</keyword>
<feature type="region of interest" description="Interaction with substrate tRNA" evidence="10">
    <location>
        <begin position="31"/>
        <end position="34"/>
    </location>
</feature>
<dbReference type="GO" id="GO:0005524">
    <property type="term" value="F:ATP binding"/>
    <property type="evidence" value="ECO:0007669"/>
    <property type="project" value="UniProtKB-UniRule"/>
</dbReference>
<keyword evidence="5 10" id="KW-0819">tRNA processing</keyword>
<protein>
    <recommendedName>
        <fullName evidence="10">tRNA dimethylallyltransferase</fullName>
        <ecNumber evidence="10">2.5.1.75</ecNumber>
    </recommendedName>
    <alternativeName>
        <fullName evidence="10">Dimethylallyl diphosphate:tRNA dimethylallyltransferase</fullName>
        <shortName evidence="10">DMAPP:tRNA dimethylallyltransferase</shortName>
        <shortName evidence="10">DMATase</shortName>
    </alternativeName>
    <alternativeName>
        <fullName evidence="10">Isopentenyl-diphosphate:tRNA isopentenyltransferase</fullName>
        <shortName evidence="10">IPP transferase</shortName>
        <shortName evidence="10">IPPT</shortName>
        <shortName evidence="10">IPTase</shortName>
    </alternativeName>
</protein>
<evidence type="ECO:0000313" key="14">
    <source>
        <dbReference type="EMBL" id="PIR69459.1"/>
    </source>
</evidence>
<feature type="binding site" evidence="10">
    <location>
        <begin position="8"/>
        <end position="13"/>
    </location>
    <ligand>
        <name>substrate</name>
    </ligand>
</feature>
<dbReference type="GO" id="GO:0052381">
    <property type="term" value="F:tRNA dimethylallyltransferase activity"/>
    <property type="evidence" value="ECO:0007669"/>
    <property type="project" value="UniProtKB-UniRule"/>
</dbReference>
<feature type="site" description="Interaction with substrate tRNA" evidence="10">
    <location>
        <position position="120"/>
    </location>
</feature>
<comment type="catalytic activity">
    <reaction evidence="9 10 11">
        <text>adenosine(37) in tRNA + dimethylallyl diphosphate = N(6)-dimethylallyladenosine(37) in tRNA + diphosphate</text>
        <dbReference type="Rhea" id="RHEA:26482"/>
        <dbReference type="Rhea" id="RHEA-COMP:10162"/>
        <dbReference type="Rhea" id="RHEA-COMP:10375"/>
        <dbReference type="ChEBI" id="CHEBI:33019"/>
        <dbReference type="ChEBI" id="CHEBI:57623"/>
        <dbReference type="ChEBI" id="CHEBI:74411"/>
        <dbReference type="ChEBI" id="CHEBI:74415"/>
        <dbReference type="EC" id="2.5.1.75"/>
    </reaction>
</comment>
<evidence type="ECO:0000256" key="4">
    <source>
        <dbReference type="ARBA" id="ARBA00022679"/>
    </source>
</evidence>
<comment type="caution">
    <text evidence="10">Lacks conserved residue(s) required for the propagation of feature annotation.</text>
</comment>
<dbReference type="PANTHER" id="PTHR11088">
    <property type="entry name" value="TRNA DIMETHYLALLYLTRANSFERASE"/>
    <property type="match status" value="1"/>
</dbReference>
<evidence type="ECO:0000256" key="6">
    <source>
        <dbReference type="ARBA" id="ARBA00022741"/>
    </source>
</evidence>
<dbReference type="NCBIfam" id="TIGR00174">
    <property type="entry name" value="miaA"/>
    <property type="match status" value="1"/>
</dbReference>
<comment type="subunit">
    <text evidence="10">Monomer.</text>
</comment>
<organism evidence="14 15">
    <name type="scientific">Candidatus Niyogibacteria bacterium CG10_big_fil_rev_8_21_14_0_10_46_36</name>
    <dbReference type="NCBI Taxonomy" id="1974726"/>
    <lineage>
        <taxon>Bacteria</taxon>
        <taxon>Candidatus Niyogiibacteriota</taxon>
    </lineage>
</organism>
<evidence type="ECO:0000256" key="5">
    <source>
        <dbReference type="ARBA" id="ARBA00022694"/>
    </source>
</evidence>
<keyword evidence="7 10" id="KW-0067">ATP-binding</keyword>
<dbReference type="InterPro" id="IPR039657">
    <property type="entry name" value="Dimethylallyltransferase"/>
</dbReference>
<comment type="cofactor">
    <cofactor evidence="1 10">
        <name>Mg(2+)</name>
        <dbReference type="ChEBI" id="CHEBI:18420"/>
    </cofactor>
</comment>
<dbReference type="GO" id="GO:0006400">
    <property type="term" value="P:tRNA modification"/>
    <property type="evidence" value="ECO:0007669"/>
    <property type="project" value="TreeGrafter"/>
</dbReference>
<evidence type="ECO:0000256" key="7">
    <source>
        <dbReference type="ARBA" id="ARBA00022840"/>
    </source>
</evidence>
<dbReference type="InterPro" id="IPR027417">
    <property type="entry name" value="P-loop_NTPase"/>
</dbReference>
<feature type="site" description="Interaction with substrate tRNA" evidence="10">
    <location>
        <position position="97"/>
    </location>
</feature>
<feature type="binding site" evidence="10">
    <location>
        <begin position="6"/>
        <end position="13"/>
    </location>
    <ligand>
        <name>ATP</name>
        <dbReference type="ChEBI" id="CHEBI:30616"/>
    </ligand>
</feature>
<dbReference type="Proteomes" id="UP000231503">
    <property type="component" value="Unassembled WGS sequence"/>
</dbReference>
<evidence type="ECO:0000256" key="1">
    <source>
        <dbReference type="ARBA" id="ARBA00001946"/>
    </source>
</evidence>
<name>A0A2H0TD18_9BACT</name>
<evidence type="ECO:0000256" key="8">
    <source>
        <dbReference type="ARBA" id="ARBA00022842"/>
    </source>
</evidence>
<dbReference type="Gene3D" id="1.10.20.140">
    <property type="match status" value="1"/>
</dbReference>
<accession>A0A2H0TD18</accession>
<keyword evidence="8 10" id="KW-0460">Magnesium</keyword>
<dbReference type="HAMAP" id="MF_00185">
    <property type="entry name" value="IPP_trans"/>
    <property type="match status" value="1"/>
</dbReference>
<evidence type="ECO:0000313" key="15">
    <source>
        <dbReference type="Proteomes" id="UP000231503"/>
    </source>
</evidence>
<dbReference type="InterPro" id="IPR018022">
    <property type="entry name" value="IPT"/>
</dbReference>
<dbReference type="SUPFAM" id="SSF52540">
    <property type="entry name" value="P-loop containing nucleoside triphosphate hydrolases"/>
    <property type="match status" value="1"/>
</dbReference>
<proteinExistence type="inferred from homology"/>
<comment type="caution">
    <text evidence="14">The sequence shown here is derived from an EMBL/GenBank/DDBJ whole genome shotgun (WGS) entry which is preliminary data.</text>
</comment>
<reference evidence="15" key="1">
    <citation type="submission" date="2017-09" db="EMBL/GenBank/DDBJ databases">
        <title>Depth-based differentiation of microbial function through sediment-hosted aquifers and enrichment of novel symbionts in the deep terrestrial subsurface.</title>
        <authorList>
            <person name="Probst A.J."/>
            <person name="Ladd B."/>
            <person name="Jarett J.K."/>
            <person name="Geller-Mcgrath D.E."/>
            <person name="Sieber C.M.K."/>
            <person name="Emerson J.B."/>
            <person name="Anantharaman K."/>
            <person name="Thomas B.C."/>
            <person name="Malmstrom R."/>
            <person name="Stieglmeier M."/>
            <person name="Klingl A."/>
            <person name="Woyke T."/>
            <person name="Ryan C.M."/>
            <person name="Banfield J.F."/>
        </authorList>
    </citation>
    <scope>NUCLEOTIDE SEQUENCE [LARGE SCALE GENOMIC DNA]</scope>
</reference>
<evidence type="ECO:0000256" key="9">
    <source>
        <dbReference type="ARBA" id="ARBA00049563"/>
    </source>
</evidence>
<evidence type="ECO:0000256" key="3">
    <source>
        <dbReference type="ARBA" id="ARBA00005842"/>
    </source>
</evidence>
<dbReference type="AlphaFoldDB" id="A0A2H0TD18"/>
<evidence type="ECO:0000256" key="13">
    <source>
        <dbReference type="RuleBase" id="RU003785"/>
    </source>
</evidence>
<dbReference type="Pfam" id="PF01715">
    <property type="entry name" value="IPPT"/>
    <property type="match status" value="1"/>
</dbReference>
<dbReference type="EMBL" id="PFCO01000006">
    <property type="protein sequence ID" value="PIR69459.1"/>
    <property type="molecule type" value="Genomic_DNA"/>
</dbReference>
<gene>
    <name evidence="10 14" type="primary">miaA</name>
    <name evidence="14" type="ORF">COU47_02680</name>
</gene>
<comment type="similarity">
    <text evidence="3 10 13">Belongs to the IPP transferase family.</text>
</comment>
<sequence>MIVILGPTSSGKSALGVRLAKKFNGEIISADSRQVYKGLDLSSGKITKKEMGGIKHYCIDAVTPKTHYTVVQFKKQTARALTEIQAKGKTPFVVGGTAFYIKALTETPTIPEVPANWALRRALEKKSADALFLMLKKLDPRRARTIEQKNKRRLIRAIEIIKTTGKPVPLLKSDFRNYGSRTSILFLGIKIDRKMLEKKITKRLDERLRRGMIQEIKKLHTQGVSWKRLDELGLEPRWVARFLQNKISKTDMRKLLLRDIFRFVKHQYTWWKKEERIHWIRSQKEAETLVKKFI</sequence>
<evidence type="ECO:0000256" key="12">
    <source>
        <dbReference type="RuleBase" id="RU003784"/>
    </source>
</evidence>